<organism evidence="1 2">
    <name type="scientific">Stentor coeruleus</name>
    <dbReference type="NCBI Taxonomy" id="5963"/>
    <lineage>
        <taxon>Eukaryota</taxon>
        <taxon>Sar</taxon>
        <taxon>Alveolata</taxon>
        <taxon>Ciliophora</taxon>
        <taxon>Postciliodesmatophora</taxon>
        <taxon>Heterotrichea</taxon>
        <taxon>Heterotrichida</taxon>
        <taxon>Stentoridae</taxon>
        <taxon>Stentor</taxon>
    </lineage>
</organism>
<keyword evidence="2" id="KW-1185">Reference proteome</keyword>
<protein>
    <submittedName>
        <fullName evidence="1">Uncharacterized protein</fullName>
    </submittedName>
</protein>
<proteinExistence type="predicted"/>
<sequence>MAEEKHTDKGLKDEVEEENYRKTLLENAVSSMSEESKNQILLQAVRHFKTIKNHRDALIIRVGELDTVFGDWILKKAEDDDAD</sequence>
<dbReference type="EMBL" id="MPUH01000354">
    <property type="protein sequence ID" value="OMJ82099.1"/>
    <property type="molecule type" value="Genomic_DNA"/>
</dbReference>
<name>A0A1R2BZD7_9CILI</name>
<evidence type="ECO:0000313" key="1">
    <source>
        <dbReference type="EMBL" id="OMJ82099.1"/>
    </source>
</evidence>
<comment type="caution">
    <text evidence="1">The sequence shown here is derived from an EMBL/GenBank/DDBJ whole genome shotgun (WGS) entry which is preliminary data.</text>
</comment>
<dbReference type="OrthoDB" id="10439132at2759"/>
<evidence type="ECO:0000313" key="2">
    <source>
        <dbReference type="Proteomes" id="UP000187209"/>
    </source>
</evidence>
<accession>A0A1R2BZD7</accession>
<reference evidence="1 2" key="1">
    <citation type="submission" date="2016-11" db="EMBL/GenBank/DDBJ databases">
        <title>The macronuclear genome of Stentor coeruleus: a giant cell with tiny introns.</title>
        <authorList>
            <person name="Slabodnick M."/>
            <person name="Ruby J.G."/>
            <person name="Reiff S.B."/>
            <person name="Swart E.C."/>
            <person name="Gosai S."/>
            <person name="Prabakaran S."/>
            <person name="Witkowska E."/>
            <person name="Larue G.E."/>
            <person name="Fisher S."/>
            <person name="Freeman R.M."/>
            <person name="Gunawardena J."/>
            <person name="Chu W."/>
            <person name="Stover N.A."/>
            <person name="Gregory B.D."/>
            <person name="Nowacki M."/>
            <person name="Derisi J."/>
            <person name="Roy S.W."/>
            <person name="Marshall W.F."/>
            <person name="Sood P."/>
        </authorList>
    </citation>
    <scope>NUCLEOTIDE SEQUENCE [LARGE SCALE GENOMIC DNA]</scope>
    <source>
        <strain evidence="1">WM001</strain>
    </source>
</reference>
<gene>
    <name evidence="1" type="ORF">SteCoe_17321</name>
</gene>
<dbReference type="Proteomes" id="UP000187209">
    <property type="component" value="Unassembled WGS sequence"/>
</dbReference>
<dbReference type="AlphaFoldDB" id="A0A1R2BZD7"/>